<feature type="transmembrane region" description="Helical" evidence="6">
    <location>
        <begin position="371"/>
        <end position="396"/>
    </location>
</feature>
<keyword evidence="3 6" id="KW-1133">Transmembrane helix</keyword>
<dbReference type="PANTHER" id="PTHR11785">
    <property type="entry name" value="AMINO ACID TRANSPORTER"/>
    <property type="match status" value="1"/>
</dbReference>
<dbReference type="Pfam" id="PF13520">
    <property type="entry name" value="AA_permease_2"/>
    <property type="match status" value="1"/>
</dbReference>
<feature type="compositionally biased region" description="Polar residues" evidence="5">
    <location>
        <begin position="1"/>
        <end position="11"/>
    </location>
</feature>
<dbReference type="GO" id="GO:0016020">
    <property type="term" value="C:membrane"/>
    <property type="evidence" value="ECO:0007669"/>
    <property type="project" value="UniProtKB-SubCell"/>
</dbReference>
<feature type="transmembrane region" description="Helical" evidence="6">
    <location>
        <begin position="240"/>
        <end position="261"/>
    </location>
</feature>
<dbReference type="PIRSF" id="PIRSF006060">
    <property type="entry name" value="AA_transporter"/>
    <property type="match status" value="1"/>
</dbReference>
<dbReference type="InterPro" id="IPR050598">
    <property type="entry name" value="AminoAcid_Transporter"/>
</dbReference>
<dbReference type="Gene3D" id="1.20.1740.10">
    <property type="entry name" value="Amino acid/polyamine transporter I"/>
    <property type="match status" value="1"/>
</dbReference>
<feature type="transmembrane region" description="Helical" evidence="6">
    <location>
        <begin position="90"/>
        <end position="110"/>
    </location>
</feature>
<accession>A0AAW0FN45</accession>
<organism evidence="7 8">
    <name type="scientific">Cerrena zonata</name>
    <dbReference type="NCBI Taxonomy" id="2478898"/>
    <lineage>
        <taxon>Eukaryota</taxon>
        <taxon>Fungi</taxon>
        <taxon>Dikarya</taxon>
        <taxon>Basidiomycota</taxon>
        <taxon>Agaricomycotina</taxon>
        <taxon>Agaricomycetes</taxon>
        <taxon>Polyporales</taxon>
        <taxon>Cerrenaceae</taxon>
        <taxon>Cerrena</taxon>
    </lineage>
</organism>
<dbReference type="Proteomes" id="UP001385951">
    <property type="component" value="Unassembled WGS sequence"/>
</dbReference>
<protein>
    <submittedName>
        <fullName evidence="7">Uncharacterized protein</fullName>
    </submittedName>
</protein>
<evidence type="ECO:0000256" key="3">
    <source>
        <dbReference type="ARBA" id="ARBA00022989"/>
    </source>
</evidence>
<evidence type="ECO:0000256" key="1">
    <source>
        <dbReference type="ARBA" id="ARBA00004141"/>
    </source>
</evidence>
<reference evidence="7 8" key="1">
    <citation type="submission" date="2022-09" db="EMBL/GenBank/DDBJ databases">
        <authorList>
            <person name="Palmer J.M."/>
        </authorList>
    </citation>
    <scope>NUCLEOTIDE SEQUENCE [LARGE SCALE GENOMIC DNA]</scope>
    <source>
        <strain evidence="7 8">DSM 7382</strain>
    </source>
</reference>
<feature type="transmembrane region" description="Helical" evidence="6">
    <location>
        <begin position="483"/>
        <end position="504"/>
    </location>
</feature>
<feature type="region of interest" description="Disordered" evidence="5">
    <location>
        <begin position="1"/>
        <end position="42"/>
    </location>
</feature>
<evidence type="ECO:0000256" key="2">
    <source>
        <dbReference type="ARBA" id="ARBA00022692"/>
    </source>
</evidence>
<comment type="subcellular location">
    <subcellularLocation>
        <location evidence="1">Membrane</location>
        <topology evidence="1">Multi-pass membrane protein</topology>
    </subcellularLocation>
</comment>
<evidence type="ECO:0000313" key="7">
    <source>
        <dbReference type="EMBL" id="KAK7678702.1"/>
    </source>
</evidence>
<dbReference type="EMBL" id="JASBNA010000068">
    <property type="protein sequence ID" value="KAK7678702.1"/>
    <property type="molecule type" value="Genomic_DNA"/>
</dbReference>
<name>A0AAW0FN45_9APHY</name>
<evidence type="ECO:0000313" key="8">
    <source>
        <dbReference type="Proteomes" id="UP001385951"/>
    </source>
</evidence>
<keyword evidence="4 6" id="KW-0472">Membrane</keyword>
<feature type="transmembrane region" description="Helical" evidence="6">
    <location>
        <begin position="164"/>
        <end position="182"/>
    </location>
</feature>
<feature type="transmembrane region" description="Helical" evidence="6">
    <location>
        <begin position="449"/>
        <end position="468"/>
    </location>
</feature>
<dbReference type="GO" id="GO:0015179">
    <property type="term" value="F:L-amino acid transmembrane transporter activity"/>
    <property type="evidence" value="ECO:0007669"/>
    <property type="project" value="TreeGrafter"/>
</dbReference>
<comment type="caution">
    <text evidence="7">The sequence shown here is derived from an EMBL/GenBank/DDBJ whole genome shotgun (WGS) entry which is preliminary data.</text>
</comment>
<keyword evidence="8" id="KW-1185">Reference proteome</keyword>
<sequence>MSSKAGSSNGVEVTETEPLLRARVPTTGNYGIGRTDGDSDGDVEEVLIQGNTKDLDEENVEDEIIGIPGNSTNSVADVPGEKKRLGAISAAFLIFNRVIGTGIFATPSVILRSSGSVGLSLVLWLIGALVAACGTAVYIELGTGIPRNGGEKNYLEFIYRRPRFLTTCTYAMYAVLVGWSSASTSVFGEYVLHAINPTHTPSTLAVRLISLLAITSAFLLHGSKPGWGLKLQNTLGVFKLLILAGMALSGLAVLAGVPGFHLDDPPKNFEWNTMWKGSLSGGANAFVTGMYNVIWSFIGYSNANYSLSEVKNPVRSMKIAAPLAMISISIVYFLVNIAYFAVVSKEEILGSGRIAAALFFGRLWGPQTERILSGVVAMSILGNILAVLFSMGRVVQELGKEGILPFSSFFASNKPFGAPMAGLFEQWAINSLLVAFVPAGDAYHFMLNLSTYPCSLINMTVSGGLLLLKSSVLKYEWDPPFKSWWFTTCLFFLSNIFLVVAPWIPPARGFQPYETLPYWASNF</sequence>
<feature type="transmembrane region" description="Helical" evidence="6">
    <location>
        <begin position="202"/>
        <end position="220"/>
    </location>
</feature>
<dbReference type="AlphaFoldDB" id="A0AAW0FN45"/>
<dbReference type="InterPro" id="IPR002293">
    <property type="entry name" value="AA/rel_permease1"/>
</dbReference>
<gene>
    <name evidence="7" type="ORF">QCA50_018284</name>
</gene>
<feature type="transmembrane region" description="Helical" evidence="6">
    <location>
        <begin position="281"/>
        <end position="298"/>
    </location>
</feature>
<evidence type="ECO:0000256" key="5">
    <source>
        <dbReference type="SAM" id="MobiDB-lite"/>
    </source>
</evidence>
<evidence type="ECO:0000256" key="4">
    <source>
        <dbReference type="ARBA" id="ARBA00023136"/>
    </source>
</evidence>
<evidence type="ECO:0000256" key="6">
    <source>
        <dbReference type="SAM" id="Phobius"/>
    </source>
</evidence>
<dbReference type="PANTHER" id="PTHR11785:SF498">
    <property type="entry name" value="HIGH-AFFINITY METHIONINE PERMEASE"/>
    <property type="match status" value="1"/>
</dbReference>
<feature type="transmembrane region" description="Helical" evidence="6">
    <location>
        <begin position="122"/>
        <end position="143"/>
    </location>
</feature>
<proteinExistence type="predicted"/>
<feature type="transmembrane region" description="Helical" evidence="6">
    <location>
        <begin position="319"/>
        <end position="342"/>
    </location>
</feature>
<keyword evidence="2 6" id="KW-0812">Transmembrane</keyword>